<reference evidence="4" key="1">
    <citation type="submission" date="2019-06" db="EMBL/GenBank/DDBJ databases">
        <authorList>
            <person name="Broberg M."/>
        </authorList>
    </citation>
    <scope>NUCLEOTIDE SEQUENCE [LARGE SCALE GENOMIC DNA]</scope>
</reference>
<dbReference type="Pfam" id="PF25484">
    <property type="entry name" value="DUF7907"/>
    <property type="match status" value="1"/>
</dbReference>
<evidence type="ECO:0000313" key="4">
    <source>
        <dbReference type="Proteomes" id="UP000754883"/>
    </source>
</evidence>
<protein>
    <recommendedName>
        <fullName evidence="2">DUF7907 domain-containing protein</fullName>
    </recommendedName>
</protein>
<proteinExistence type="predicted"/>
<dbReference type="EMBL" id="CABFNO020001568">
    <property type="protein sequence ID" value="CAH0005258.1"/>
    <property type="molecule type" value="Genomic_DNA"/>
</dbReference>
<keyword evidence="4" id="KW-1185">Reference proteome</keyword>
<dbReference type="InterPro" id="IPR057229">
    <property type="entry name" value="DUF7907"/>
</dbReference>
<gene>
    <name evidence="3" type="ORF">CBYS24578_00005933</name>
</gene>
<evidence type="ECO:0000259" key="2">
    <source>
        <dbReference type="Pfam" id="PF25484"/>
    </source>
</evidence>
<evidence type="ECO:0000313" key="3">
    <source>
        <dbReference type="EMBL" id="CAH0005258.1"/>
    </source>
</evidence>
<feature type="domain" description="DUF7907" evidence="2">
    <location>
        <begin position="33"/>
        <end position="189"/>
    </location>
</feature>
<dbReference type="Proteomes" id="UP000754883">
    <property type="component" value="Unassembled WGS sequence"/>
</dbReference>
<comment type="caution">
    <text evidence="3">The sequence shown here is derived from an EMBL/GenBank/DDBJ whole genome shotgun (WGS) entry which is preliminary data.</text>
</comment>
<sequence length="222" mass="23717">MLNILLSLSLLGAAASSPLRLREETRSPSFSTSKGFNLIVDLADPSNDFATPIQYSFVTSIHVGAGLALVGFSSDKGRVFYQNGTTSEYEQDQATIITDGGTPTFPSGLKLTPDADPEGFTTGHLDAGPGTPGVMLSRGDVPELQPVQFYACEESIAYYESKSFVILRHGVEGAAVPSECRKIRLLPQCTTLADLAPDALSSHEYALDSPCYDAVSQIDWST</sequence>
<organism evidence="3 4">
    <name type="scientific">Clonostachys byssicola</name>
    <dbReference type="NCBI Taxonomy" id="160290"/>
    <lineage>
        <taxon>Eukaryota</taxon>
        <taxon>Fungi</taxon>
        <taxon>Dikarya</taxon>
        <taxon>Ascomycota</taxon>
        <taxon>Pezizomycotina</taxon>
        <taxon>Sordariomycetes</taxon>
        <taxon>Hypocreomycetidae</taxon>
        <taxon>Hypocreales</taxon>
        <taxon>Bionectriaceae</taxon>
        <taxon>Clonostachys</taxon>
    </lineage>
</organism>
<keyword evidence="1" id="KW-0732">Signal</keyword>
<dbReference type="AlphaFoldDB" id="A0A9N9YCM4"/>
<feature type="chain" id="PRO_5040463888" description="DUF7907 domain-containing protein" evidence="1">
    <location>
        <begin position="17"/>
        <end position="222"/>
    </location>
</feature>
<accession>A0A9N9YCM4</accession>
<dbReference type="OrthoDB" id="3518533at2759"/>
<reference evidence="3 4" key="2">
    <citation type="submission" date="2021-10" db="EMBL/GenBank/DDBJ databases">
        <authorList>
            <person name="Piombo E."/>
        </authorList>
    </citation>
    <scope>NUCLEOTIDE SEQUENCE [LARGE SCALE GENOMIC DNA]</scope>
</reference>
<name>A0A9N9YCM4_9HYPO</name>
<evidence type="ECO:0000256" key="1">
    <source>
        <dbReference type="SAM" id="SignalP"/>
    </source>
</evidence>
<feature type="signal peptide" evidence="1">
    <location>
        <begin position="1"/>
        <end position="16"/>
    </location>
</feature>